<gene>
    <name evidence="1" type="ORF">GR183_10615</name>
</gene>
<dbReference type="Gene3D" id="3.30.70.3090">
    <property type="entry name" value="ORF SCO4226, nickel-binding ferredoxin-like monomer"/>
    <property type="match status" value="1"/>
</dbReference>
<name>A0A7X3S806_9HYPH</name>
<keyword evidence="2" id="KW-1185">Reference proteome</keyword>
<dbReference type="InterPro" id="IPR042557">
    <property type="entry name" value="SCO4226"/>
</dbReference>
<dbReference type="Proteomes" id="UP000433101">
    <property type="component" value="Unassembled WGS sequence"/>
</dbReference>
<dbReference type="AlphaFoldDB" id="A0A7X3S806"/>
<dbReference type="Pfam" id="PF14026">
    <property type="entry name" value="SCO4226-like"/>
    <property type="match status" value="1"/>
</dbReference>
<evidence type="ECO:0000313" key="1">
    <source>
        <dbReference type="EMBL" id="MXN65353.1"/>
    </source>
</evidence>
<dbReference type="EMBL" id="WUMV01000003">
    <property type="protein sequence ID" value="MXN65353.1"/>
    <property type="molecule type" value="Genomic_DNA"/>
</dbReference>
<protein>
    <submittedName>
        <fullName evidence="1">DUF4242 domain-containing protein</fullName>
    </submittedName>
</protein>
<reference evidence="1 2" key="1">
    <citation type="submission" date="2019-12" db="EMBL/GenBank/DDBJ databases">
        <authorList>
            <person name="Li M."/>
        </authorList>
    </citation>
    <scope>NUCLEOTIDE SEQUENCE [LARGE SCALE GENOMIC DNA]</scope>
    <source>
        <strain evidence="1 2">GBMRC 2046</strain>
    </source>
</reference>
<sequence length="87" mass="9560">MTVYMVERELKGIAMEDLAAAQKAAIETGKKMTADGRNVRYIRSTFAPDDGRCMCLFEADSDAAVKKLNDDAGIPYVKVVRAMDLTP</sequence>
<comment type="caution">
    <text evidence="1">The sequence shown here is derived from an EMBL/GenBank/DDBJ whole genome shotgun (WGS) entry which is preliminary data.</text>
</comment>
<accession>A0A7X3S806</accession>
<organism evidence="1 2">
    <name type="scientific">Stappia sediminis</name>
    <dbReference type="NCBI Taxonomy" id="2692190"/>
    <lineage>
        <taxon>Bacteria</taxon>
        <taxon>Pseudomonadati</taxon>
        <taxon>Pseudomonadota</taxon>
        <taxon>Alphaproteobacteria</taxon>
        <taxon>Hyphomicrobiales</taxon>
        <taxon>Stappiaceae</taxon>
        <taxon>Stappia</taxon>
    </lineage>
</organism>
<dbReference type="RefSeq" id="WP_160775542.1">
    <property type="nucleotide sequence ID" value="NZ_WUMV01000003.1"/>
</dbReference>
<dbReference type="InterPro" id="IPR025336">
    <property type="entry name" value="SCO4226-like"/>
</dbReference>
<evidence type="ECO:0000313" key="2">
    <source>
        <dbReference type="Proteomes" id="UP000433101"/>
    </source>
</evidence>
<proteinExistence type="predicted"/>